<dbReference type="Gramene" id="HORVU.MOREX.r2.1HG0067100.1">
    <property type="protein sequence ID" value="HORVU.MOREX.r2.1HG0067100.1"/>
    <property type="gene ID" value="HORVU.MOREX.r2.1HG0067100"/>
</dbReference>
<dbReference type="InterPro" id="IPR011009">
    <property type="entry name" value="Kinase-like_dom_sf"/>
</dbReference>
<evidence type="ECO:0000313" key="2">
    <source>
        <dbReference type="EnsemblPlants" id="HORVU.MOREX.r3.1HG0081900.1"/>
    </source>
</evidence>
<dbReference type="PANTHER" id="PTHR27006:SF626">
    <property type="entry name" value="RECEPTOR-LIKE SERINE_THREONINE-PROTEIN KINASE"/>
    <property type="match status" value="1"/>
</dbReference>
<dbReference type="Gramene" id="HORVU.MOREX.r3.1HG0081900.1">
    <property type="protein sequence ID" value="HORVU.MOREX.r3.1HG0081900.1"/>
    <property type="gene ID" value="HORVU.MOREX.r3.1HG0081900"/>
</dbReference>
<dbReference type="AlphaFoldDB" id="A0A8I6X950"/>
<dbReference type="SMR" id="A0A8I6X950"/>
<reference evidence="3" key="1">
    <citation type="journal article" date="2012" name="Nature">
        <title>A physical, genetic and functional sequence assembly of the barley genome.</title>
        <authorList>
            <consortium name="The International Barley Genome Sequencing Consortium"/>
            <person name="Mayer K.F."/>
            <person name="Waugh R."/>
            <person name="Brown J.W."/>
            <person name="Schulman A."/>
            <person name="Langridge P."/>
            <person name="Platzer M."/>
            <person name="Fincher G.B."/>
            <person name="Muehlbauer G.J."/>
            <person name="Sato K."/>
            <person name="Close T.J."/>
            <person name="Wise R.P."/>
            <person name="Stein N."/>
        </authorList>
    </citation>
    <scope>NUCLEOTIDE SEQUENCE [LARGE SCALE GENOMIC DNA]</scope>
    <source>
        <strain evidence="3">cv. Morex</strain>
    </source>
</reference>
<protein>
    <recommendedName>
        <fullName evidence="1">Protein kinase domain-containing protein</fullName>
    </recommendedName>
</protein>
<reference evidence="2" key="2">
    <citation type="submission" date="2020-10" db="EMBL/GenBank/DDBJ databases">
        <authorList>
            <person name="Scholz U."/>
            <person name="Mascher M."/>
            <person name="Fiebig A."/>
        </authorList>
    </citation>
    <scope>NUCLEOTIDE SEQUENCE [LARGE SCALE GENOMIC DNA]</scope>
    <source>
        <strain evidence="2">cv. Morex</strain>
    </source>
</reference>
<evidence type="ECO:0000313" key="3">
    <source>
        <dbReference type="Proteomes" id="UP000011116"/>
    </source>
</evidence>
<dbReference type="InterPro" id="IPR000719">
    <property type="entry name" value="Prot_kinase_dom"/>
</dbReference>
<dbReference type="FunFam" id="1.10.510.10:FF:001722">
    <property type="entry name" value="G-type lectin S-receptor-like serine/threonine-protein kinase B120"/>
    <property type="match status" value="1"/>
</dbReference>
<organism evidence="2 3">
    <name type="scientific">Hordeum vulgare subsp. vulgare</name>
    <name type="common">Domesticated barley</name>
    <dbReference type="NCBI Taxonomy" id="112509"/>
    <lineage>
        <taxon>Eukaryota</taxon>
        <taxon>Viridiplantae</taxon>
        <taxon>Streptophyta</taxon>
        <taxon>Embryophyta</taxon>
        <taxon>Tracheophyta</taxon>
        <taxon>Spermatophyta</taxon>
        <taxon>Magnoliopsida</taxon>
        <taxon>Liliopsida</taxon>
        <taxon>Poales</taxon>
        <taxon>Poaceae</taxon>
        <taxon>BOP clade</taxon>
        <taxon>Pooideae</taxon>
        <taxon>Triticodae</taxon>
        <taxon>Triticeae</taxon>
        <taxon>Hordeinae</taxon>
        <taxon>Hordeum</taxon>
    </lineage>
</organism>
<proteinExistence type="predicted"/>
<dbReference type="Gene3D" id="1.10.510.10">
    <property type="entry name" value="Transferase(Phosphotransferase) domain 1"/>
    <property type="match status" value="1"/>
</dbReference>
<dbReference type="Proteomes" id="UP000011116">
    <property type="component" value="Chromosome 1H"/>
</dbReference>
<name>A0A8I6X950_HORVV</name>
<feature type="domain" description="Protein kinase" evidence="1">
    <location>
        <begin position="1"/>
        <end position="103"/>
    </location>
</feature>
<accession>A0A8I6X950</accession>
<evidence type="ECO:0000259" key="1">
    <source>
        <dbReference type="PROSITE" id="PS50011"/>
    </source>
</evidence>
<dbReference type="GO" id="GO:0005524">
    <property type="term" value="F:ATP binding"/>
    <property type="evidence" value="ECO:0007669"/>
    <property type="project" value="InterPro"/>
</dbReference>
<reference evidence="2" key="3">
    <citation type="submission" date="2022-01" db="UniProtKB">
        <authorList>
            <consortium name="EnsemblPlants"/>
        </authorList>
    </citation>
    <scope>IDENTIFICATION</scope>
    <source>
        <strain evidence="2">subsp. vulgare</strain>
    </source>
</reference>
<sequence length="148" mass="15974">MAPEYVSKGVFSVKSDVYSFGVLLLEIVSGPKISSVLLKADFSSIIAYAWSLWKDGNTKDFVDSPIVGSCSLDETLRCIHIGLLCVQGNPNARPLMLSIVSFLENGDISLPTPKETMYFVENNYGADGAAENTVNSANTMSITVLEGR</sequence>
<dbReference type="InterPro" id="IPR001245">
    <property type="entry name" value="Ser-Thr/Tyr_kinase_cat_dom"/>
</dbReference>
<dbReference type="Pfam" id="PF07714">
    <property type="entry name" value="PK_Tyr_Ser-Thr"/>
    <property type="match status" value="1"/>
</dbReference>
<dbReference type="EnsemblPlants" id="HORVU.MOREX.r3.1HG0081900.1">
    <property type="protein sequence ID" value="HORVU.MOREX.r3.1HG0081900.1"/>
    <property type="gene ID" value="HORVU.MOREX.r3.1HG0081900"/>
</dbReference>
<dbReference type="SUPFAM" id="SSF56112">
    <property type="entry name" value="Protein kinase-like (PK-like)"/>
    <property type="match status" value="1"/>
</dbReference>
<dbReference type="PROSITE" id="PS50011">
    <property type="entry name" value="PROTEIN_KINASE_DOM"/>
    <property type="match status" value="1"/>
</dbReference>
<dbReference type="GO" id="GO:0004672">
    <property type="term" value="F:protein kinase activity"/>
    <property type="evidence" value="ECO:0007669"/>
    <property type="project" value="InterPro"/>
</dbReference>
<keyword evidence="3" id="KW-1185">Reference proteome</keyword>
<dbReference type="PANTHER" id="PTHR27006">
    <property type="entry name" value="PROMASTIGOTE SURFACE ANTIGEN PROTEIN PSA"/>
    <property type="match status" value="1"/>
</dbReference>